<keyword evidence="7 8" id="KW-0012">Acyltransferase</keyword>
<dbReference type="HAMAP" id="MF_01148">
    <property type="entry name" value="Lnt"/>
    <property type="match status" value="1"/>
</dbReference>
<dbReference type="EC" id="2.3.1.269" evidence="8"/>
<dbReference type="PANTHER" id="PTHR38686:SF1">
    <property type="entry name" value="APOLIPOPROTEIN N-ACYLTRANSFERASE"/>
    <property type="match status" value="1"/>
</dbReference>
<proteinExistence type="inferred from homology"/>
<keyword evidence="5 8" id="KW-1133">Transmembrane helix</keyword>
<feature type="transmembrane region" description="Helical" evidence="8">
    <location>
        <begin position="196"/>
        <end position="220"/>
    </location>
</feature>
<dbReference type="InterPro" id="IPR036526">
    <property type="entry name" value="C-N_Hydrolase_sf"/>
</dbReference>
<dbReference type="AlphaFoldDB" id="A0A7K0K097"/>
<feature type="transmembrane region" description="Helical" evidence="8">
    <location>
        <begin position="159"/>
        <end position="184"/>
    </location>
</feature>
<evidence type="ECO:0000256" key="3">
    <source>
        <dbReference type="ARBA" id="ARBA00022679"/>
    </source>
</evidence>
<keyword evidence="2 8" id="KW-1003">Cell membrane</keyword>
<accession>A0A7K0K097</accession>
<evidence type="ECO:0000259" key="9">
    <source>
        <dbReference type="PROSITE" id="PS50263"/>
    </source>
</evidence>
<evidence type="ECO:0000313" key="10">
    <source>
        <dbReference type="EMBL" id="MST48839.1"/>
    </source>
</evidence>
<dbReference type="Gene3D" id="3.60.110.10">
    <property type="entry name" value="Carbon-nitrogen hydrolase"/>
    <property type="match status" value="1"/>
</dbReference>
<dbReference type="EMBL" id="VUMY01000001">
    <property type="protein sequence ID" value="MST48839.1"/>
    <property type="molecule type" value="Genomic_DNA"/>
</dbReference>
<keyword evidence="11" id="KW-1185">Reference proteome</keyword>
<keyword evidence="3 8" id="KW-0808">Transferase</keyword>
<name>A0A7K0K097_9ACTO</name>
<feature type="transmembrane region" description="Helical" evidence="8">
    <location>
        <begin position="24"/>
        <end position="44"/>
    </location>
</feature>
<evidence type="ECO:0000256" key="8">
    <source>
        <dbReference type="HAMAP-Rule" id="MF_01148"/>
    </source>
</evidence>
<keyword evidence="4 8" id="KW-0812">Transmembrane</keyword>
<sequence>MGFLINLVVAFFGGWLGSYAFPHWNWWVLLGPSLMALLLSLRYVEERPHPAWSRGLVGFTWGLAFFGGQLTWLTVPASSPVPWVALTILEALFIAGFGVLWGAGDSRLQRSKGLFWIFTLLWAPVAWIAVEQIRAIVPFEGFPWSKLAFALVDSPFAAWAPWCGSIAVGGVAMFVTICAVEIFHPSRGRWRHPFKAFFSMFLALTLRPLMVVLAVVAVLFPHLIPAGVPTATGQSLKVAAVQGNTPGRTPQTAYGEPYDVLNHHVAESLRLRETLGPEERVDLVVWAENAADMDPRIDAKAAAQINRVTDAFAAPLIAGTLGFTNKEIKNTIIYWNNNEAIATYSKKHLVPFGEYLPWRKYLETLAPDFAAMIPEDMSPGNTKAQLKIFAGDKDITVATPICYEIADDALVREAARGANFIALPTSNTFFGDSDEADQQLAIARFRALEHGLDTVQVSTMDSTARIDSHGNILGKVIPNYTAGSFVTAVPLRSGATPATLYGEMLTRAILVIFAGATLLLLVMKVIESRKR</sequence>
<dbReference type="SUPFAM" id="SSF56317">
    <property type="entry name" value="Carbon-nitrogen hydrolase"/>
    <property type="match status" value="1"/>
</dbReference>
<dbReference type="GO" id="GO:0005886">
    <property type="term" value="C:plasma membrane"/>
    <property type="evidence" value="ECO:0007669"/>
    <property type="project" value="UniProtKB-SubCell"/>
</dbReference>
<keyword evidence="10" id="KW-0449">Lipoprotein</keyword>
<reference evidence="10 11" key="1">
    <citation type="submission" date="2019-08" db="EMBL/GenBank/DDBJ databases">
        <title>In-depth cultivation of the pig gut microbiome towards novel bacterial diversity and tailored functional studies.</title>
        <authorList>
            <person name="Wylensek D."/>
            <person name="Hitch T.C.A."/>
            <person name="Clavel T."/>
        </authorList>
    </citation>
    <scope>NUCLEOTIDE SEQUENCE [LARGE SCALE GENOMIC DNA]</scope>
    <source>
        <strain evidence="10 11">RF-GAM-744-WT-7</strain>
    </source>
</reference>
<feature type="transmembrane region" description="Helical" evidence="8">
    <location>
        <begin position="113"/>
        <end position="130"/>
    </location>
</feature>
<keyword evidence="6 8" id="KW-0472">Membrane</keyword>
<feature type="transmembrane region" description="Helical" evidence="8">
    <location>
        <begin position="81"/>
        <end position="101"/>
    </location>
</feature>
<dbReference type="Pfam" id="PF00795">
    <property type="entry name" value="CN_hydrolase"/>
    <property type="match status" value="1"/>
</dbReference>
<gene>
    <name evidence="8 10" type="primary">lnt</name>
    <name evidence="10" type="ORF">FYJ63_00965</name>
</gene>
<dbReference type="InterPro" id="IPR004563">
    <property type="entry name" value="Apolipo_AcylTrfase"/>
</dbReference>
<dbReference type="NCBIfam" id="TIGR00546">
    <property type="entry name" value="lnt"/>
    <property type="match status" value="1"/>
</dbReference>
<dbReference type="PROSITE" id="PS50263">
    <property type="entry name" value="CN_HYDROLASE"/>
    <property type="match status" value="1"/>
</dbReference>
<feature type="domain" description="CN hydrolase" evidence="9">
    <location>
        <begin position="236"/>
        <end position="491"/>
    </location>
</feature>
<comment type="similarity">
    <text evidence="8">Belongs to the CN hydrolase family. Apolipoprotein N-acyltransferase subfamily.</text>
</comment>
<comment type="function">
    <text evidence="8">Catalyzes the phospholipid dependent N-acylation of the N-terminal cysteine of apolipoprotein, the last step in lipoprotein maturation.</text>
</comment>
<evidence type="ECO:0000256" key="4">
    <source>
        <dbReference type="ARBA" id="ARBA00022692"/>
    </source>
</evidence>
<dbReference type="Pfam" id="PF20154">
    <property type="entry name" value="LNT_N"/>
    <property type="match status" value="1"/>
</dbReference>
<protein>
    <recommendedName>
        <fullName evidence="8">Apolipoprotein N-acyltransferase</fullName>
        <shortName evidence="8">ALP N-acyltransferase</shortName>
        <ecNumber evidence="8">2.3.1.269</ecNumber>
    </recommendedName>
</protein>
<dbReference type="InterPro" id="IPR045378">
    <property type="entry name" value="LNT_N"/>
</dbReference>
<comment type="catalytic activity">
    <reaction evidence="8">
        <text>N-terminal S-1,2-diacyl-sn-glyceryl-L-cysteinyl-[lipoprotein] + a glycerophospholipid = N-acyl-S-1,2-diacyl-sn-glyceryl-L-cysteinyl-[lipoprotein] + a 2-acyl-sn-glycero-3-phospholipid + H(+)</text>
        <dbReference type="Rhea" id="RHEA:48228"/>
        <dbReference type="Rhea" id="RHEA-COMP:14681"/>
        <dbReference type="Rhea" id="RHEA-COMP:14684"/>
        <dbReference type="ChEBI" id="CHEBI:15378"/>
        <dbReference type="ChEBI" id="CHEBI:136912"/>
        <dbReference type="ChEBI" id="CHEBI:140656"/>
        <dbReference type="ChEBI" id="CHEBI:140657"/>
        <dbReference type="ChEBI" id="CHEBI:140660"/>
        <dbReference type="EC" id="2.3.1.269"/>
    </reaction>
</comment>
<dbReference type="RefSeq" id="WP_277027307.1">
    <property type="nucleotide sequence ID" value="NZ_JAQYQY010000018.1"/>
</dbReference>
<comment type="pathway">
    <text evidence="8">Protein modification; lipoprotein biosynthesis (N-acyl transfer).</text>
</comment>
<evidence type="ECO:0000256" key="5">
    <source>
        <dbReference type="ARBA" id="ARBA00022989"/>
    </source>
</evidence>
<comment type="subcellular location">
    <subcellularLocation>
        <location evidence="1 8">Cell membrane</location>
        <topology evidence="1 8">Multi-pass membrane protein</topology>
    </subcellularLocation>
</comment>
<evidence type="ECO:0000256" key="2">
    <source>
        <dbReference type="ARBA" id="ARBA00022475"/>
    </source>
</evidence>
<feature type="transmembrane region" description="Helical" evidence="8">
    <location>
        <begin position="56"/>
        <end position="75"/>
    </location>
</feature>
<evidence type="ECO:0000256" key="1">
    <source>
        <dbReference type="ARBA" id="ARBA00004651"/>
    </source>
</evidence>
<feature type="transmembrane region" description="Helical" evidence="8">
    <location>
        <begin position="504"/>
        <end position="526"/>
    </location>
</feature>
<comment type="caution">
    <text evidence="10">The sequence shown here is derived from an EMBL/GenBank/DDBJ whole genome shotgun (WGS) entry which is preliminary data.</text>
</comment>
<evidence type="ECO:0000256" key="6">
    <source>
        <dbReference type="ARBA" id="ARBA00023136"/>
    </source>
</evidence>
<dbReference type="CDD" id="cd07571">
    <property type="entry name" value="ALP_N-acyl_transferase"/>
    <property type="match status" value="1"/>
</dbReference>
<dbReference type="UniPathway" id="UPA00666"/>
<dbReference type="InterPro" id="IPR003010">
    <property type="entry name" value="C-N_Hydrolase"/>
</dbReference>
<organism evidence="10 11">
    <name type="scientific">Mobiluncus porci</name>
    <dbReference type="NCBI Taxonomy" id="2652278"/>
    <lineage>
        <taxon>Bacteria</taxon>
        <taxon>Bacillati</taxon>
        <taxon>Actinomycetota</taxon>
        <taxon>Actinomycetes</taxon>
        <taxon>Actinomycetales</taxon>
        <taxon>Actinomycetaceae</taxon>
        <taxon>Mobiluncus</taxon>
    </lineage>
</organism>
<dbReference type="PANTHER" id="PTHR38686">
    <property type="entry name" value="APOLIPOPROTEIN N-ACYLTRANSFERASE"/>
    <property type="match status" value="1"/>
</dbReference>
<dbReference type="GO" id="GO:0016410">
    <property type="term" value="F:N-acyltransferase activity"/>
    <property type="evidence" value="ECO:0007669"/>
    <property type="project" value="UniProtKB-UniRule"/>
</dbReference>
<dbReference type="GO" id="GO:0042158">
    <property type="term" value="P:lipoprotein biosynthetic process"/>
    <property type="evidence" value="ECO:0007669"/>
    <property type="project" value="UniProtKB-UniRule"/>
</dbReference>
<evidence type="ECO:0000256" key="7">
    <source>
        <dbReference type="ARBA" id="ARBA00023315"/>
    </source>
</evidence>
<dbReference type="Proteomes" id="UP000442535">
    <property type="component" value="Unassembled WGS sequence"/>
</dbReference>
<evidence type="ECO:0000313" key="11">
    <source>
        <dbReference type="Proteomes" id="UP000442535"/>
    </source>
</evidence>